<evidence type="ECO:0000259" key="7">
    <source>
        <dbReference type="Pfam" id="PF01494"/>
    </source>
</evidence>
<dbReference type="InterPro" id="IPR050493">
    <property type="entry name" value="FAD-dep_Monooxygenase_BioMet"/>
</dbReference>
<dbReference type="Pfam" id="PF13450">
    <property type="entry name" value="NAD_binding_8"/>
    <property type="match status" value="1"/>
</dbReference>
<dbReference type="PRINTS" id="PR00420">
    <property type="entry name" value="RNGMNOXGNASE"/>
</dbReference>
<keyword evidence="4" id="KW-0560">Oxidoreductase</keyword>
<dbReference type="PANTHER" id="PTHR13789:SF314">
    <property type="entry name" value="FAD-BINDING DOMAIN-CONTAINING PROTEIN"/>
    <property type="match status" value="1"/>
</dbReference>
<dbReference type="InParanoid" id="A0A3N4L2N4"/>
<evidence type="ECO:0000313" key="9">
    <source>
        <dbReference type="Proteomes" id="UP000277580"/>
    </source>
</evidence>
<evidence type="ECO:0000256" key="6">
    <source>
        <dbReference type="SAM" id="MobiDB-lite"/>
    </source>
</evidence>
<dbReference type="Gene3D" id="3.50.50.60">
    <property type="entry name" value="FAD/NAD(P)-binding domain"/>
    <property type="match status" value="1"/>
</dbReference>
<name>A0A3N4L2N4_9PEZI</name>
<feature type="region of interest" description="Disordered" evidence="6">
    <location>
        <begin position="356"/>
        <end position="378"/>
    </location>
</feature>
<dbReference type="GO" id="GO:0004497">
    <property type="term" value="F:monooxygenase activity"/>
    <property type="evidence" value="ECO:0007669"/>
    <property type="project" value="UniProtKB-KW"/>
</dbReference>
<dbReference type="AlphaFoldDB" id="A0A3N4L2N4"/>
<dbReference type="InterPro" id="IPR002938">
    <property type="entry name" value="FAD-bd"/>
</dbReference>
<reference evidence="8 9" key="1">
    <citation type="journal article" date="2018" name="Nat. Ecol. Evol.">
        <title>Pezizomycetes genomes reveal the molecular basis of ectomycorrhizal truffle lifestyle.</title>
        <authorList>
            <person name="Murat C."/>
            <person name="Payen T."/>
            <person name="Noel B."/>
            <person name="Kuo A."/>
            <person name="Morin E."/>
            <person name="Chen J."/>
            <person name="Kohler A."/>
            <person name="Krizsan K."/>
            <person name="Balestrini R."/>
            <person name="Da Silva C."/>
            <person name="Montanini B."/>
            <person name="Hainaut M."/>
            <person name="Levati E."/>
            <person name="Barry K.W."/>
            <person name="Belfiori B."/>
            <person name="Cichocki N."/>
            <person name="Clum A."/>
            <person name="Dockter R.B."/>
            <person name="Fauchery L."/>
            <person name="Guy J."/>
            <person name="Iotti M."/>
            <person name="Le Tacon F."/>
            <person name="Lindquist E.A."/>
            <person name="Lipzen A."/>
            <person name="Malagnac F."/>
            <person name="Mello A."/>
            <person name="Molinier V."/>
            <person name="Miyauchi S."/>
            <person name="Poulain J."/>
            <person name="Riccioni C."/>
            <person name="Rubini A."/>
            <person name="Sitrit Y."/>
            <person name="Splivallo R."/>
            <person name="Traeger S."/>
            <person name="Wang M."/>
            <person name="Zifcakova L."/>
            <person name="Wipf D."/>
            <person name="Zambonelli A."/>
            <person name="Paolocci F."/>
            <person name="Nowrousian M."/>
            <person name="Ottonello S."/>
            <person name="Baldrian P."/>
            <person name="Spatafora J.W."/>
            <person name="Henrissat B."/>
            <person name="Nagy L.G."/>
            <person name="Aury J.M."/>
            <person name="Wincker P."/>
            <person name="Grigoriev I.V."/>
            <person name="Bonfante P."/>
            <person name="Martin F.M."/>
        </authorList>
    </citation>
    <scope>NUCLEOTIDE SEQUENCE [LARGE SCALE GENOMIC DNA]</scope>
    <source>
        <strain evidence="8 9">CCBAS932</strain>
    </source>
</reference>
<dbReference type="SUPFAM" id="SSF54373">
    <property type="entry name" value="FAD-linked reductases, C-terminal domain"/>
    <property type="match status" value="1"/>
</dbReference>
<keyword evidence="9" id="KW-1185">Reference proteome</keyword>
<accession>A0A3N4L2N4</accession>
<gene>
    <name evidence="8" type="ORF">P167DRAFT_551309</name>
</gene>
<dbReference type="STRING" id="1392247.A0A3N4L2N4"/>
<organism evidence="8 9">
    <name type="scientific">Morchella conica CCBAS932</name>
    <dbReference type="NCBI Taxonomy" id="1392247"/>
    <lineage>
        <taxon>Eukaryota</taxon>
        <taxon>Fungi</taxon>
        <taxon>Dikarya</taxon>
        <taxon>Ascomycota</taxon>
        <taxon>Pezizomycotina</taxon>
        <taxon>Pezizomycetes</taxon>
        <taxon>Pezizales</taxon>
        <taxon>Morchellaceae</taxon>
        <taxon>Morchella</taxon>
    </lineage>
</organism>
<feature type="domain" description="FAD-binding" evidence="7">
    <location>
        <begin position="149"/>
        <end position="359"/>
    </location>
</feature>
<keyword evidence="3" id="KW-0274">FAD</keyword>
<evidence type="ECO:0000256" key="3">
    <source>
        <dbReference type="ARBA" id="ARBA00022827"/>
    </source>
</evidence>
<dbReference type="OrthoDB" id="9993796at2759"/>
<dbReference type="PANTHER" id="PTHR13789">
    <property type="entry name" value="MONOOXYGENASE"/>
    <property type="match status" value="1"/>
</dbReference>
<evidence type="ECO:0000256" key="5">
    <source>
        <dbReference type="ARBA" id="ARBA00023033"/>
    </source>
</evidence>
<feature type="compositionally biased region" description="Basic and acidic residues" evidence="6">
    <location>
        <begin position="358"/>
        <end position="378"/>
    </location>
</feature>
<dbReference type="Pfam" id="PF01494">
    <property type="entry name" value="FAD_binding_3"/>
    <property type="match status" value="1"/>
</dbReference>
<evidence type="ECO:0000256" key="1">
    <source>
        <dbReference type="ARBA" id="ARBA00007992"/>
    </source>
</evidence>
<dbReference type="InterPro" id="IPR036188">
    <property type="entry name" value="FAD/NAD-bd_sf"/>
</dbReference>
<keyword evidence="5" id="KW-0503">Monooxygenase</keyword>
<proteinExistence type="inferred from homology"/>
<sequence>MSQINKVLIVGAGIAGLSIAIALRKRGVVVEIFERTPELSEVGAAISVAPNSARVLLSFGFDPKRARATDAGPQYEYNKDGVVVDSLDLRDIVRDVGVPWWFLHRADLQFELLRIATSDRDESWGPPAMLRLGFNIIRVDCDSGVIVSDKGERFQGDLIIGADGVKSVIRQEITGRMDEPSVYSGHSAFRSLYNIEELKADPELRVFVNEIKMEDWVGRDGRRCLLYPCRDNTLLNLFAPVFWEASQSVESWRANGKASDLAEKFKEFPKPLQKLLFPGLWQIRDRNPVHGWHKGKALLIGDAAHPMLPHQGQGGAQAIEDAASLPIFLLDTPPDMSLAARLQRFEEFRYPRVTAIQERSRQQKEGPKQREDSEAWKC</sequence>
<evidence type="ECO:0000313" key="8">
    <source>
        <dbReference type="EMBL" id="RPB17104.1"/>
    </source>
</evidence>
<evidence type="ECO:0000256" key="2">
    <source>
        <dbReference type="ARBA" id="ARBA00022630"/>
    </source>
</evidence>
<evidence type="ECO:0000256" key="4">
    <source>
        <dbReference type="ARBA" id="ARBA00023002"/>
    </source>
</evidence>
<dbReference type="EMBL" id="ML119107">
    <property type="protein sequence ID" value="RPB17104.1"/>
    <property type="molecule type" value="Genomic_DNA"/>
</dbReference>
<dbReference type="Proteomes" id="UP000277580">
    <property type="component" value="Unassembled WGS sequence"/>
</dbReference>
<dbReference type="SUPFAM" id="SSF51905">
    <property type="entry name" value="FAD/NAD(P)-binding domain"/>
    <property type="match status" value="1"/>
</dbReference>
<protein>
    <submittedName>
        <fullName evidence="8">FAD/NAD(P)-binding domain-containing protein</fullName>
    </submittedName>
</protein>
<comment type="similarity">
    <text evidence="1">Belongs to the paxM FAD-dependent monooxygenase family.</text>
</comment>
<keyword evidence="2" id="KW-0285">Flavoprotein</keyword>
<dbReference type="GO" id="GO:0071949">
    <property type="term" value="F:FAD binding"/>
    <property type="evidence" value="ECO:0007669"/>
    <property type="project" value="InterPro"/>
</dbReference>